<accession>A0A4C1TJ18</accession>
<gene>
    <name evidence="2" type="ORF">EVAR_6933_1</name>
</gene>
<organism evidence="2 3">
    <name type="scientific">Eumeta variegata</name>
    <name type="common">Bagworm moth</name>
    <name type="synonym">Eumeta japonica</name>
    <dbReference type="NCBI Taxonomy" id="151549"/>
    <lineage>
        <taxon>Eukaryota</taxon>
        <taxon>Metazoa</taxon>
        <taxon>Ecdysozoa</taxon>
        <taxon>Arthropoda</taxon>
        <taxon>Hexapoda</taxon>
        <taxon>Insecta</taxon>
        <taxon>Pterygota</taxon>
        <taxon>Neoptera</taxon>
        <taxon>Endopterygota</taxon>
        <taxon>Lepidoptera</taxon>
        <taxon>Glossata</taxon>
        <taxon>Ditrysia</taxon>
        <taxon>Tineoidea</taxon>
        <taxon>Psychidae</taxon>
        <taxon>Oiketicinae</taxon>
        <taxon>Eumeta</taxon>
    </lineage>
</organism>
<dbReference type="AlphaFoldDB" id="A0A4C1TJ18"/>
<comment type="caution">
    <text evidence="2">The sequence shown here is derived from an EMBL/GenBank/DDBJ whole genome shotgun (WGS) entry which is preliminary data.</text>
</comment>
<evidence type="ECO:0000313" key="2">
    <source>
        <dbReference type="EMBL" id="GBP13590.1"/>
    </source>
</evidence>
<reference evidence="2 3" key="1">
    <citation type="journal article" date="2019" name="Commun. Biol.">
        <title>The bagworm genome reveals a unique fibroin gene that provides high tensile strength.</title>
        <authorList>
            <person name="Kono N."/>
            <person name="Nakamura H."/>
            <person name="Ohtoshi R."/>
            <person name="Tomita M."/>
            <person name="Numata K."/>
            <person name="Arakawa K."/>
        </authorList>
    </citation>
    <scope>NUCLEOTIDE SEQUENCE [LARGE SCALE GENOMIC DNA]</scope>
</reference>
<dbReference type="EMBL" id="BGZK01000058">
    <property type="protein sequence ID" value="GBP13590.1"/>
    <property type="molecule type" value="Genomic_DNA"/>
</dbReference>
<evidence type="ECO:0000256" key="1">
    <source>
        <dbReference type="SAM" id="MobiDB-lite"/>
    </source>
</evidence>
<feature type="compositionally biased region" description="Basic and acidic residues" evidence="1">
    <location>
        <begin position="176"/>
        <end position="187"/>
    </location>
</feature>
<protein>
    <submittedName>
        <fullName evidence="2">Uncharacterized protein</fullName>
    </submittedName>
</protein>
<keyword evidence="3" id="KW-1185">Reference proteome</keyword>
<dbReference type="Proteomes" id="UP000299102">
    <property type="component" value="Unassembled WGS sequence"/>
</dbReference>
<proteinExistence type="predicted"/>
<name>A0A4C1TJ18_EUMVA</name>
<evidence type="ECO:0000313" key="3">
    <source>
        <dbReference type="Proteomes" id="UP000299102"/>
    </source>
</evidence>
<dbReference type="OrthoDB" id="10042902at2759"/>
<sequence length="204" mass="22797">MVLHTAPVKIVCCQDTSSSMRRDSAWSKSGRVLRVMRAIILTNNDEIRELELSKLFKDQVTAEHEKKPKRSIIATNAIKSDTSVVADEIDRPTILASIVLIDGVVYADKRVWMKPVILYCLLQLEEETEVGLVGISEQHPPHDRRFGDLTAPRAPRQRGRAPGQASEAQGEEEEGQQQRERERERLELNSVATATLTALAVGAF</sequence>
<feature type="region of interest" description="Disordered" evidence="1">
    <location>
        <begin position="136"/>
        <end position="187"/>
    </location>
</feature>